<dbReference type="InterPro" id="IPR008868">
    <property type="entry name" value="TniB"/>
</dbReference>
<gene>
    <name evidence="1" type="ORF">KME07_00950</name>
</gene>
<dbReference type="SUPFAM" id="SSF52540">
    <property type="entry name" value="P-loop containing nucleoside triphosphate hydrolases"/>
    <property type="match status" value="1"/>
</dbReference>
<dbReference type="InterPro" id="IPR027417">
    <property type="entry name" value="P-loop_NTPase"/>
</dbReference>
<reference evidence="1" key="1">
    <citation type="submission" date="2021-05" db="EMBL/GenBank/DDBJ databases">
        <authorList>
            <person name="Pietrasiak N."/>
            <person name="Ward R."/>
            <person name="Stajich J.E."/>
            <person name="Kurbessoian T."/>
        </authorList>
    </citation>
    <scope>NUCLEOTIDE SEQUENCE</scope>
    <source>
        <strain evidence="1">GSE-TBD4-15B</strain>
    </source>
</reference>
<dbReference type="Gene3D" id="3.40.50.300">
    <property type="entry name" value="P-loop containing nucleotide triphosphate hydrolases"/>
    <property type="match status" value="1"/>
</dbReference>
<dbReference type="EMBL" id="JAHHHV010000004">
    <property type="protein sequence ID" value="MBW4463993.1"/>
    <property type="molecule type" value="Genomic_DNA"/>
</dbReference>
<dbReference type="AlphaFoldDB" id="A0A951U2V2"/>
<proteinExistence type="predicted"/>
<dbReference type="Pfam" id="PF05621">
    <property type="entry name" value="TniB"/>
    <property type="match status" value="1"/>
</dbReference>
<accession>A0A951U2V2</accession>
<comment type="caution">
    <text evidence="1">The sequence shown here is derived from an EMBL/GenBank/DDBJ whole genome shotgun (WGS) entry which is preliminary data.</text>
</comment>
<protein>
    <submittedName>
        <fullName evidence="1">TniB family NTP-binding protein</fullName>
    </submittedName>
</protein>
<reference evidence="1" key="2">
    <citation type="journal article" date="2022" name="Microbiol. Resour. Announc.">
        <title>Metagenome Sequencing to Explore Phylogenomics of Terrestrial Cyanobacteria.</title>
        <authorList>
            <person name="Ward R.D."/>
            <person name="Stajich J.E."/>
            <person name="Johansen J.R."/>
            <person name="Huntemann M."/>
            <person name="Clum A."/>
            <person name="Foster B."/>
            <person name="Foster B."/>
            <person name="Roux S."/>
            <person name="Palaniappan K."/>
            <person name="Varghese N."/>
            <person name="Mukherjee S."/>
            <person name="Reddy T.B.K."/>
            <person name="Daum C."/>
            <person name="Copeland A."/>
            <person name="Chen I.A."/>
            <person name="Ivanova N.N."/>
            <person name="Kyrpides N.C."/>
            <person name="Shapiro N."/>
            <person name="Eloe-Fadrosh E.A."/>
            <person name="Pietrasiak N."/>
        </authorList>
    </citation>
    <scope>NUCLEOTIDE SEQUENCE</scope>
    <source>
        <strain evidence="1">GSE-TBD4-15B</strain>
    </source>
</reference>
<name>A0A951U2V2_9CYAN</name>
<evidence type="ECO:0000313" key="2">
    <source>
        <dbReference type="Proteomes" id="UP000707356"/>
    </source>
</evidence>
<organism evidence="1 2">
    <name type="scientific">Pegethrix bostrychoides GSE-TBD4-15B</name>
    <dbReference type="NCBI Taxonomy" id="2839662"/>
    <lineage>
        <taxon>Bacteria</taxon>
        <taxon>Bacillati</taxon>
        <taxon>Cyanobacteriota</taxon>
        <taxon>Cyanophyceae</taxon>
        <taxon>Oculatellales</taxon>
        <taxon>Oculatellaceae</taxon>
        <taxon>Pegethrix</taxon>
    </lineage>
</organism>
<evidence type="ECO:0000313" key="1">
    <source>
        <dbReference type="EMBL" id="MBW4463993.1"/>
    </source>
</evidence>
<sequence length="275" mass="31044">MDSGEADKFESSEAPVGWCRGAEIVRLQRRYVVELEPMVQFHRWLDSKRLARQACRVMGDSRTGKTIACDAYRLKHLPTLVAGSPPVVPVVYWQSPPESGNRDLFEGILSALKYQLSRGTLSEIRSRVYRSLQACGVEMLIIDEAHRLRPKTFSDLQDILDSLQLAVVLVGTDRLEAVMRRDEQVLRRFIASHRYDRLSSSQLVETSAIWEMHVLKLPQPSHLSSAKMQKVLGPASGGYIGLLDRIVREAAVRSLEQGFERIELSVLKAVATECR</sequence>
<dbReference type="Proteomes" id="UP000707356">
    <property type="component" value="Unassembled WGS sequence"/>
</dbReference>